<dbReference type="SUPFAM" id="SSF81822">
    <property type="entry name" value="RuBisCo LSMT C-terminal, substrate-binding domain"/>
    <property type="match status" value="1"/>
</dbReference>
<dbReference type="InterPro" id="IPR001214">
    <property type="entry name" value="SET_dom"/>
</dbReference>
<dbReference type="InterPro" id="IPR015353">
    <property type="entry name" value="Rubisco_LSMT_subst-bd"/>
</dbReference>
<dbReference type="InterPro" id="IPR046341">
    <property type="entry name" value="SET_dom_sf"/>
</dbReference>
<name>A0A8T2RU58_CERRI</name>
<evidence type="ECO:0000256" key="1">
    <source>
        <dbReference type="ARBA" id="ARBA00022603"/>
    </source>
</evidence>
<dbReference type="CDD" id="cd10527">
    <property type="entry name" value="SET_LSMT"/>
    <property type="match status" value="1"/>
</dbReference>
<evidence type="ECO:0000313" key="6">
    <source>
        <dbReference type="Proteomes" id="UP000825935"/>
    </source>
</evidence>
<dbReference type="OrthoDB" id="441812at2759"/>
<dbReference type="GO" id="GO:0032259">
    <property type="term" value="P:methylation"/>
    <property type="evidence" value="ECO:0007669"/>
    <property type="project" value="UniProtKB-KW"/>
</dbReference>
<dbReference type="PROSITE" id="PS50280">
    <property type="entry name" value="SET"/>
    <property type="match status" value="1"/>
</dbReference>
<gene>
    <name evidence="5" type="ORF">KP509_24G028400</name>
</gene>
<dbReference type="AlphaFoldDB" id="A0A8T2RU58"/>
<feature type="domain" description="SET" evidence="4">
    <location>
        <begin position="28"/>
        <end position="293"/>
    </location>
</feature>
<keyword evidence="3" id="KW-0949">S-adenosyl-L-methionine</keyword>
<dbReference type="Gene3D" id="3.90.1410.10">
    <property type="entry name" value="set domain protein methyltransferase, domain 1"/>
    <property type="match status" value="1"/>
</dbReference>
<proteinExistence type="predicted"/>
<evidence type="ECO:0000313" key="5">
    <source>
        <dbReference type="EMBL" id="KAH7299770.1"/>
    </source>
</evidence>
<dbReference type="EMBL" id="CM035429">
    <property type="protein sequence ID" value="KAH7299770.1"/>
    <property type="molecule type" value="Genomic_DNA"/>
</dbReference>
<dbReference type="Proteomes" id="UP000825935">
    <property type="component" value="Chromosome 24"/>
</dbReference>
<accession>A0A8T2RU58</accession>
<keyword evidence="2" id="KW-0808">Transferase</keyword>
<dbReference type="InterPro" id="IPR036464">
    <property type="entry name" value="Rubisco_LSMT_subst-bd_sf"/>
</dbReference>
<organism evidence="5 6">
    <name type="scientific">Ceratopteris richardii</name>
    <name type="common">Triangle waterfern</name>
    <dbReference type="NCBI Taxonomy" id="49495"/>
    <lineage>
        <taxon>Eukaryota</taxon>
        <taxon>Viridiplantae</taxon>
        <taxon>Streptophyta</taxon>
        <taxon>Embryophyta</taxon>
        <taxon>Tracheophyta</taxon>
        <taxon>Polypodiopsida</taxon>
        <taxon>Polypodiidae</taxon>
        <taxon>Polypodiales</taxon>
        <taxon>Pteridineae</taxon>
        <taxon>Pteridaceae</taxon>
        <taxon>Parkerioideae</taxon>
        <taxon>Ceratopteris</taxon>
    </lineage>
</organism>
<reference evidence="5" key="1">
    <citation type="submission" date="2021-08" db="EMBL/GenBank/DDBJ databases">
        <title>WGS assembly of Ceratopteris richardii.</title>
        <authorList>
            <person name="Marchant D.B."/>
            <person name="Chen G."/>
            <person name="Jenkins J."/>
            <person name="Shu S."/>
            <person name="Leebens-Mack J."/>
            <person name="Grimwood J."/>
            <person name="Schmutz J."/>
            <person name="Soltis P."/>
            <person name="Soltis D."/>
            <person name="Chen Z.-H."/>
        </authorList>
    </citation>
    <scope>NUCLEOTIDE SEQUENCE</scope>
    <source>
        <strain evidence="5">Whitten #5841</strain>
        <tissue evidence="5">Leaf</tissue>
    </source>
</reference>
<comment type="caution">
    <text evidence="5">The sequence shown here is derived from an EMBL/GenBank/DDBJ whole genome shotgun (WGS) entry which is preliminary data.</text>
</comment>
<protein>
    <recommendedName>
        <fullName evidence="4">SET domain-containing protein</fullName>
    </recommendedName>
</protein>
<evidence type="ECO:0000256" key="3">
    <source>
        <dbReference type="ARBA" id="ARBA00022691"/>
    </source>
</evidence>
<dbReference type="PANTHER" id="PTHR13271:SF91">
    <property type="entry name" value="PROTEIN SET DOMAIN GROUP 40"/>
    <property type="match status" value="1"/>
</dbReference>
<dbReference type="OMA" id="TFRSWLW"/>
<dbReference type="SUPFAM" id="SSF82199">
    <property type="entry name" value="SET domain"/>
    <property type="match status" value="1"/>
</dbReference>
<evidence type="ECO:0000256" key="2">
    <source>
        <dbReference type="ARBA" id="ARBA00022679"/>
    </source>
</evidence>
<dbReference type="Gene3D" id="3.90.1420.10">
    <property type="entry name" value="Rubisco LSMT, substrate-binding domain"/>
    <property type="match status" value="1"/>
</dbReference>
<dbReference type="PANTHER" id="PTHR13271">
    <property type="entry name" value="UNCHARACTERIZED PUTATIVE METHYLTRANSFERASE"/>
    <property type="match status" value="1"/>
</dbReference>
<dbReference type="GO" id="GO:0016279">
    <property type="term" value="F:protein-lysine N-methyltransferase activity"/>
    <property type="evidence" value="ECO:0007669"/>
    <property type="project" value="TreeGrafter"/>
</dbReference>
<dbReference type="Pfam" id="PF09273">
    <property type="entry name" value="Rubis-subs-bind"/>
    <property type="match status" value="1"/>
</dbReference>
<dbReference type="InterPro" id="IPR050600">
    <property type="entry name" value="SETD3_SETD6_MTase"/>
</dbReference>
<sequence length="520" mass="58602">MGEEELLKWAVLNGITDASGSTTSRIVHSLIIATFPQSGGRGLAAARDLKEGELILVVPESSLLNVGSFKGDEHISRLLKTFSHLSDFQLLVTILLREVARGESSKWFVYLQTLPRSYHTFSQFQPFEIQALQVQDAVSTAKYAAAEAHKQWMEAKPFLEDLGLKGRFVTWRAWQWAHATVSSRTLHVPWSNAGTLCPVGDLFNYAPPGAYQAEAIQKTSCCSISDLHAEDISPLEKNLSAHEVCELDACNTGGNLYFTDRLTDGGYDMNLKSYCFYARENYKKGDEVLLCYGLHTNLELLEHYGFLLPFNPNDKVYLGLDEFYGFACDKPQHGSMHIEVDGRPSFQLLAALRLCFVSKAVRQQKGHLALCGQQLSIENDVLVYQRLKERCLALLHEFPSTLHMDSVLEHILSLCSTFDGLIGLLELCGNIKSLSAESQKLLVGSVCGWTALHLQEREFILHELHNFSQHDSRGSGKSASIEDLGLKMERWWLSIRWRFCHKRILHRCVNHCARQLLLLE</sequence>
<keyword evidence="1" id="KW-0489">Methyltransferase</keyword>
<keyword evidence="6" id="KW-1185">Reference proteome</keyword>
<evidence type="ECO:0000259" key="4">
    <source>
        <dbReference type="PROSITE" id="PS50280"/>
    </source>
</evidence>